<evidence type="ECO:0000259" key="3">
    <source>
        <dbReference type="PROSITE" id="PS01031"/>
    </source>
</evidence>
<protein>
    <submittedName>
        <fullName evidence="4">Hsp20/alpha crystallin family protein</fullName>
    </submittedName>
</protein>
<dbReference type="CDD" id="cd06464">
    <property type="entry name" value="ACD_sHsps-like"/>
    <property type="match status" value="1"/>
</dbReference>
<dbReference type="EMBL" id="CP073078">
    <property type="protein sequence ID" value="QUD86891.1"/>
    <property type="molecule type" value="Genomic_DNA"/>
</dbReference>
<evidence type="ECO:0000256" key="1">
    <source>
        <dbReference type="PROSITE-ProRule" id="PRU00285"/>
    </source>
</evidence>
<gene>
    <name evidence="4" type="ORF">KCG34_17690</name>
</gene>
<dbReference type="Proteomes" id="UP000676409">
    <property type="component" value="Chromosome"/>
</dbReference>
<dbReference type="InterPro" id="IPR031107">
    <property type="entry name" value="Small_HSP"/>
</dbReference>
<feature type="domain" description="SHSP" evidence="3">
    <location>
        <begin position="36"/>
        <end position="135"/>
    </location>
</feature>
<dbReference type="InterPro" id="IPR008978">
    <property type="entry name" value="HSP20-like_chaperone"/>
</dbReference>
<evidence type="ECO:0000313" key="4">
    <source>
        <dbReference type="EMBL" id="QUD86891.1"/>
    </source>
</evidence>
<dbReference type="RefSeq" id="WP_211936943.1">
    <property type="nucleotide sequence ID" value="NZ_CP073078.1"/>
</dbReference>
<dbReference type="PANTHER" id="PTHR11527">
    <property type="entry name" value="HEAT-SHOCK PROTEIN 20 FAMILY MEMBER"/>
    <property type="match status" value="1"/>
</dbReference>
<evidence type="ECO:0000313" key="5">
    <source>
        <dbReference type="Proteomes" id="UP000676409"/>
    </source>
</evidence>
<evidence type="ECO:0000256" key="2">
    <source>
        <dbReference type="RuleBase" id="RU003616"/>
    </source>
</evidence>
<dbReference type="InterPro" id="IPR002068">
    <property type="entry name" value="A-crystallin/Hsp20_dom"/>
</dbReference>
<organism evidence="4 5">
    <name type="scientific">Phenylobacterium montanum</name>
    <dbReference type="NCBI Taxonomy" id="2823693"/>
    <lineage>
        <taxon>Bacteria</taxon>
        <taxon>Pseudomonadati</taxon>
        <taxon>Pseudomonadota</taxon>
        <taxon>Alphaproteobacteria</taxon>
        <taxon>Caulobacterales</taxon>
        <taxon>Caulobacteraceae</taxon>
        <taxon>Phenylobacterium</taxon>
    </lineage>
</organism>
<keyword evidence="5" id="KW-1185">Reference proteome</keyword>
<reference evidence="4" key="1">
    <citation type="submission" date="2021-04" db="EMBL/GenBank/DDBJ databases">
        <title>The complete genome sequence of Caulobacter sp. S6.</title>
        <authorList>
            <person name="Tang Y."/>
            <person name="Ouyang W."/>
            <person name="Liu Q."/>
            <person name="Huang B."/>
            <person name="Guo Z."/>
            <person name="Lei P."/>
        </authorList>
    </citation>
    <scope>NUCLEOTIDE SEQUENCE</scope>
    <source>
        <strain evidence="4">S6</strain>
    </source>
</reference>
<proteinExistence type="inferred from homology"/>
<dbReference type="AlphaFoldDB" id="A0A975FYY6"/>
<comment type="similarity">
    <text evidence="1 2">Belongs to the small heat shock protein (HSP20) family.</text>
</comment>
<accession>A0A975FYY6</accession>
<dbReference type="SUPFAM" id="SSF49764">
    <property type="entry name" value="HSP20-like chaperones"/>
    <property type="match status" value="1"/>
</dbReference>
<dbReference type="KEGG" id="caul:KCG34_17690"/>
<dbReference type="Gene3D" id="2.60.40.790">
    <property type="match status" value="1"/>
</dbReference>
<name>A0A975FYY6_9CAUL</name>
<sequence>MAGEDPRRWMWGQALEMLARADRLHRQLFEPAAPGALLPSWEPPVDVLETERDVFVIAALPGVGERSLTLAIEGAVLLIRGQRTLPEELRTAAIHRMELPQGCFERRVPLPPRRYDQVRHHVRDGCLVISLRKLA</sequence>
<dbReference type="PROSITE" id="PS01031">
    <property type="entry name" value="SHSP"/>
    <property type="match status" value="1"/>
</dbReference>
<dbReference type="Pfam" id="PF00011">
    <property type="entry name" value="HSP20"/>
    <property type="match status" value="1"/>
</dbReference>